<keyword evidence="1" id="KW-1185">Reference proteome</keyword>
<dbReference type="Pfam" id="PF10036">
    <property type="entry name" value="RLL"/>
    <property type="match status" value="1"/>
</dbReference>
<name>A0A914HXH8_GLORO</name>
<dbReference type="WBParaSite" id="Gr19_v10_g5568.t1">
    <property type="protein sequence ID" value="Gr19_v10_g5568.t1"/>
    <property type="gene ID" value="Gr19_v10_g5568"/>
</dbReference>
<dbReference type="InterPro" id="IPR019265">
    <property type="entry name" value="RTRAF"/>
</dbReference>
<proteinExistence type="predicted"/>
<dbReference type="AlphaFoldDB" id="A0A914HXH8"/>
<dbReference type="PANTHER" id="PTHR15924">
    <property type="entry name" value="CLE"/>
    <property type="match status" value="1"/>
</dbReference>
<sequence length="131" mass="13980">MEVDGQEHDGVTGASSAINVPASELAQTLRELATAFGIAAHPTNALVTLRAIEKRVVDIKMAMSGDGMAPKNQLNVVPLEQLETGTPPSGSRAFDNALRVLRLLHGARLRELQTRINATIAQVQKGGTEMR</sequence>
<reference evidence="2" key="1">
    <citation type="submission" date="2022-11" db="UniProtKB">
        <authorList>
            <consortium name="WormBaseParasite"/>
        </authorList>
    </citation>
    <scope>IDENTIFICATION</scope>
</reference>
<organism evidence="1 2">
    <name type="scientific">Globodera rostochiensis</name>
    <name type="common">Golden nematode worm</name>
    <name type="synonym">Heterodera rostochiensis</name>
    <dbReference type="NCBI Taxonomy" id="31243"/>
    <lineage>
        <taxon>Eukaryota</taxon>
        <taxon>Metazoa</taxon>
        <taxon>Ecdysozoa</taxon>
        <taxon>Nematoda</taxon>
        <taxon>Chromadorea</taxon>
        <taxon>Rhabditida</taxon>
        <taxon>Tylenchina</taxon>
        <taxon>Tylenchomorpha</taxon>
        <taxon>Tylenchoidea</taxon>
        <taxon>Heteroderidae</taxon>
        <taxon>Heteroderinae</taxon>
        <taxon>Globodera</taxon>
    </lineage>
</organism>
<evidence type="ECO:0000313" key="1">
    <source>
        <dbReference type="Proteomes" id="UP000887572"/>
    </source>
</evidence>
<dbReference type="Proteomes" id="UP000887572">
    <property type="component" value="Unplaced"/>
</dbReference>
<protein>
    <submittedName>
        <fullName evidence="2">Uncharacterized protein</fullName>
    </submittedName>
</protein>
<accession>A0A914HXH8</accession>
<evidence type="ECO:0000313" key="2">
    <source>
        <dbReference type="WBParaSite" id="Gr19_v10_g5568.t1"/>
    </source>
</evidence>